<dbReference type="Gene3D" id="3.30.2350.10">
    <property type="entry name" value="Pseudouridine synthase"/>
    <property type="match status" value="1"/>
</dbReference>
<dbReference type="PANTHER" id="PTHR21600:SF84">
    <property type="entry name" value="PSEUDOURIDINE SYNTHASE RSUA_RLUA-LIKE DOMAIN-CONTAINING PROTEIN"/>
    <property type="match status" value="1"/>
</dbReference>
<evidence type="ECO:0000256" key="3">
    <source>
        <dbReference type="ARBA" id="ARBA00033164"/>
    </source>
</evidence>
<evidence type="ECO:0000259" key="4">
    <source>
        <dbReference type="Pfam" id="PF00849"/>
    </source>
</evidence>
<gene>
    <name evidence="5" type="ORF">FM101_00320</name>
</gene>
<dbReference type="Proteomes" id="UP000195913">
    <property type="component" value="Unassembled WGS sequence"/>
</dbReference>
<dbReference type="GO" id="GO:0000455">
    <property type="term" value="P:enzyme-directed rRNA pseudouridine synthesis"/>
    <property type="evidence" value="ECO:0007669"/>
    <property type="project" value="TreeGrafter"/>
</dbReference>
<keyword evidence="5" id="KW-0456">Lyase</keyword>
<reference evidence="5 6" key="1">
    <citation type="submission" date="2017-02" db="EMBL/GenBank/DDBJ databases">
        <authorList>
            <person name="Peterson S.W."/>
        </authorList>
    </citation>
    <scope>NUCLEOTIDE SEQUENCE [LARGE SCALE GENOMIC DNA]</scope>
    <source>
        <strain evidence="5 6">B Ar 00.02</strain>
    </source>
</reference>
<dbReference type="EMBL" id="FUHW01000002">
    <property type="protein sequence ID" value="SJM46129.1"/>
    <property type="molecule type" value="Genomic_DNA"/>
</dbReference>
<name>A0A1R4ERC4_9MICC</name>
<dbReference type="GO" id="GO:0003723">
    <property type="term" value="F:RNA binding"/>
    <property type="evidence" value="ECO:0007669"/>
    <property type="project" value="InterPro"/>
</dbReference>
<dbReference type="GO" id="GO:0009982">
    <property type="term" value="F:pseudouridine synthase activity"/>
    <property type="evidence" value="ECO:0007669"/>
    <property type="project" value="InterPro"/>
</dbReference>
<comment type="catalytic activity">
    <reaction evidence="1">
        <text>a uridine in RNA = a pseudouridine in RNA</text>
        <dbReference type="Rhea" id="RHEA:48348"/>
        <dbReference type="Rhea" id="RHEA-COMP:12068"/>
        <dbReference type="Rhea" id="RHEA-COMP:12069"/>
        <dbReference type="ChEBI" id="CHEBI:65314"/>
        <dbReference type="ChEBI" id="CHEBI:65315"/>
    </reaction>
</comment>
<dbReference type="Pfam" id="PF00849">
    <property type="entry name" value="PseudoU_synth_2"/>
    <property type="match status" value="1"/>
</dbReference>
<proteinExistence type="predicted"/>
<keyword evidence="6" id="KW-1185">Reference proteome</keyword>
<evidence type="ECO:0000313" key="6">
    <source>
        <dbReference type="Proteomes" id="UP000195913"/>
    </source>
</evidence>
<dbReference type="SUPFAM" id="SSF55120">
    <property type="entry name" value="Pseudouridine synthase"/>
    <property type="match status" value="1"/>
</dbReference>
<dbReference type="GO" id="GO:0016829">
    <property type="term" value="F:lyase activity"/>
    <property type="evidence" value="ECO:0007669"/>
    <property type="project" value="UniProtKB-KW"/>
</dbReference>
<evidence type="ECO:0000313" key="5">
    <source>
        <dbReference type="EMBL" id="SJM46129.1"/>
    </source>
</evidence>
<evidence type="ECO:0000256" key="1">
    <source>
        <dbReference type="ARBA" id="ARBA00000073"/>
    </source>
</evidence>
<sequence>MAMQSPLPVRNGVNATRLRIPREGPWATVMDYMLERFGHVDPEGIVRRFREGEVVGLGAEPLTTKTPLGVHDFLWYYRNLPDEPILPVTETILFQDENLLVVDKPHFLPSTPGGRFIQESALVRLRNRLDLPDLVPMHRLDRATAGIILFSTNPATRGAYQVLFEHRRIQKEYRCVATLPATWDEAAAATEPFLDSAPGRHGQAVRQITGSHRATATDFPAEYRNRMVKEKGHLLALTQPGEPNAETRVDVLRTGVSTGVHAGTAVGLFRLRPHSGKTHQLRVHMAALGLGIINDAFYPDLLEKAPDDFTRPLQLLAHSISFTDPLAHTPVTFTSERNLGEFPGPVH</sequence>
<feature type="domain" description="Pseudouridine synthase RsuA/RluA-like" evidence="4">
    <location>
        <begin position="98"/>
        <end position="287"/>
    </location>
</feature>
<dbReference type="InterPro" id="IPR020103">
    <property type="entry name" value="PsdUridine_synth_cat_dom_sf"/>
</dbReference>
<dbReference type="InterPro" id="IPR006145">
    <property type="entry name" value="PsdUridine_synth_RsuA/RluA"/>
</dbReference>
<protein>
    <recommendedName>
        <fullName evidence="2">RNA pseudouridylate synthase</fullName>
    </recommendedName>
    <alternativeName>
        <fullName evidence="3">RNA-uridine isomerase</fullName>
    </alternativeName>
</protein>
<dbReference type="GO" id="GO:0140098">
    <property type="term" value="F:catalytic activity, acting on RNA"/>
    <property type="evidence" value="ECO:0007669"/>
    <property type="project" value="UniProtKB-ARBA"/>
</dbReference>
<dbReference type="PANTHER" id="PTHR21600">
    <property type="entry name" value="MITOCHONDRIAL RNA PSEUDOURIDINE SYNTHASE"/>
    <property type="match status" value="1"/>
</dbReference>
<organism evidence="5 6">
    <name type="scientific">Arthrobacter rhombi</name>
    <dbReference type="NCBI Taxonomy" id="71253"/>
    <lineage>
        <taxon>Bacteria</taxon>
        <taxon>Bacillati</taxon>
        <taxon>Actinomycetota</taxon>
        <taxon>Actinomycetes</taxon>
        <taxon>Micrococcales</taxon>
        <taxon>Micrococcaceae</taxon>
        <taxon>Arthrobacter</taxon>
    </lineage>
</organism>
<accession>A0A1R4ERC4</accession>
<dbReference type="AlphaFoldDB" id="A0A1R4ERC4"/>
<evidence type="ECO:0000256" key="2">
    <source>
        <dbReference type="ARBA" id="ARBA00031870"/>
    </source>
</evidence>
<dbReference type="InterPro" id="IPR050188">
    <property type="entry name" value="RluA_PseudoU_synthase"/>
</dbReference>